<evidence type="ECO:0000256" key="7">
    <source>
        <dbReference type="ARBA" id="ARBA00022642"/>
    </source>
</evidence>
<dbReference type="AlphaFoldDB" id="A0A9D2PMG8"/>
<keyword evidence="9 13" id="KW-0560">Oxidoreductase</keyword>
<keyword evidence="7" id="KW-0662">Pyridine nucleotide biosynthesis</keyword>
<dbReference type="PANTHER" id="PTHR42716:SF2">
    <property type="entry name" value="L-ASPARTATE OXIDASE, CHLOROPLASTIC"/>
    <property type="match status" value="1"/>
</dbReference>
<dbReference type="Gene3D" id="3.50.50.60">
    <property type="entry name" value="FAD/NAD(P)-binding domain"/>
    <property type="match status" value="1"/>
</dbReference>
<protein>
    <recommendedName>
        <fullName evidence="5">L-aspartate oxidase</fullName>
        <ecNumber evidence="4">1.4.3.16</ecNumber>
    </recommendedName>
    <alternativeName>
        <fullName evidence="10">Quinolinate synthase B</fullName>
    </alternativeName>
</protein>
<sequence>MEIKKTDILIVGTGASGLFAALHMPSDKEVLMITKDTAEHSDSYLAQGGICVQRDEEDFDSFLEDTLKAGHYENRRESVEIMIRSSRKIIDELIGLGVDFARKDGKLDYTREGCHSKPRILFHEDITGQEITSKLLQAVRKLPNVTILEQVTMLDLIEKENQCLGIAAKREDGTVLGISAGETIFASGGIGGLYTHSTNYPHLTGDALAIALRHGVELEHIDYIQIHPTTLYSQKPGRRFLISESVRGEGAKLYNAKGQRFANEVLPRDLLTEAIRKQMREDQKPYVWLDMTCLGEQVILGHFPHIYQHCLEEGYDVTRQWIPVVPAQHYFMGGIHVDSDSRTTMEHLYAVGETSCNGVHGANRLASNSLLESLVFARRAAEKIGCGAWETDPDKETDFMEIYRKTEAEIHRQEKNLAQIYKQEVLEEIERERRAR</sequence>
<dbReference type="EMBL" id="DWVZ01000035">
    <property type="protein sequence ID" value="HJC62540.1"/>
    <property type="molecule type" value="Genomic_DNA"/>
</dbReference>
<dbReference type="InterPro" id="IPR027477">
    <property type="entry name" value="Succ_DH/fumarate_Rdtase_cat_sf"/>
</dbReference>
<dbReference type="EC" id="1.4.3.16" evidence="4"/>
<dbReference type="InterPro" id="IPR036188">
    <property type="entry name" value="FAD/NAD-bd_sf"/>
</dbReference>
<evidence type="ECO:0000313" key="13">
    <source>
        <dbReference type="EMBL" id="HJC62540.1"/>
    </source>
</evidence>
<evidence type="ECO:0000259" key="12">
    <source>
        <dbReference type="Pfam" id="PF00890"/>
    </source>
</evidence>
<evidence type="ECO:0000313" key="14">
    <source>
        <dbReference type="Proteomes" id="UP000823886"/>
    </source>
</evidence>
<keyword evidence="8" id="KW-0274">FAD</keyword>
<reference evidence="13" key="2">
    <citation type="submission" date="2021-04" db="EMBL/GenBank/DDBJ databases">
        <authorList>
            <person name="Gilroy R."/>
        </authorList>
    </citation>
    <scope>NUCLEOTIDE SEQUENCE</scope>
    <source>
        <strain evidence="13">ChiBcec2-3848</strain>
    </source>
</reference>
<name>A0A9D2PMG8_9FIRM</name>
<evidence type="ECO:0000256" key="8">
    <source>
        <dbReference type="ARBA" id="ARBA00022827"/>
    </source>
</evidence>
<proteinExistence type="inferred from homology"/>
<dbReference type="GO" id="GO:0033765">
    <property type="term" value="F:steroid dehydrogenase activity, acting on the CH-CH group of donors"/>
    <property type="evidence" value="ECO:0007669"/>
    <property type="project" value="UniProtKB-ARBA"/>
</dbReference>
<evidence type="ECO:0000256" key="5">
    <source>
        <dbReference type="ARBA" id="ARBA00021901"/>
    </source>
</evidence>
<evidence type="ECO:0000256" key="6">
    <source>
        <dbReference type="ARBA" id="ARBA00022630"/>
    </source>
</evidence>
<evidence type="ECO:0000256" key="10">
    <source>
        <dbReference type="ARBA" id="ARBA00030386"/>
    </source>
</evidence>
<dbReference type="InterPro" id="IPR003953">
    <property type="entry name" value="FAD-dep_OxRdtase_2_FAD-bd"/>
</dbReference>
<evidence type="ECO:0000256" key="4">
    <source>
        <dbReference type="ARBA" id="ARBA00012173"/>
    </source>
</evidence>
<dbReference type="SUPFAM" id="SSF56425">
    <property type="entry name" value="Succinate dehydrogenase/fumarate reductase flavoprotein, catalytic domain"/>
    <property type="match status" value="1"/>
</dbReference>
<keyword evidence="6" id="KW-0285">Flavoprotein</keyword>
<comment type="caution">
    <text evidence="13">The sequence shown here is derived from an EMBL/GenBank/DDBJ whole genome shotgun (WGS) entry which is preliminary data.</text>
</comment>
<dbReference type="PRINTS" id="PR00368">
    <property type="entry name" value="FADPNR"/>
</dbReference>
<feature type="domain" description="FAD-dependent oxidoreductase 2 FAD-binding" evidence="12">
    <location>
        <begin position="7"/>
        <end position="370"/>
    </location>
</feature>
<evidence type="ECO:0000256" key="2">
    <source>
        <dbReference type="ARBA" id="ARBA00004950"/>
    </source>
</evidence>
<dbReference type="Proteomes" id="UP000823886">
    <property type="component" value="Unassembled WGS sequence"/>
</dbReference>
<dbReference type="Pfam" id="PF00890">
    <property type="entry name" value="FAD_binding_2"/>
    <property type="match status" value="1"/>
</dbReference>
<evidence type="ECO:0000256" key="11">
    <source>
        <dbReference type="ARBA" id="ARBA00048305"/>
    </source>
</evidence>
<reference evidence="13" key="1">
    <citation type="journal article" date="2021" name="PeerJ">
        <title>Extensive microbial diversity within the chicken gut microbiome revealed by metagenomics and culture.</title>
        <authorList>
            <person name="Gilroy R."/>
            <person name="Ravi A."/>
            <person name="Getino M."/>
            <person name="Pursley I."/>
            <person name="Horton D.L."/>
            <person name="Alikhan N.F."/>
            <person name="Baker D."/>
            <person name="Gharbi K."/>
            <person name="Hall N."/>
            <person name="Watson M."/>
            <person name="Adriaenssens E.M."/>
            <person name="Foster-Nyarko E."/>
            <person name="Jarju S."/>
            <person name="Secka A."/>
            <person name="Antonio M."/>
            <person name="Oren A."/>
            <person name="Chaudhuri R.R."/>
            <person name="La Ragione R."/>
            <person name="Hildebrand F."/>
            <person name="Pallen M.J."/>
        </authorList>
    </citation>
    <scope>NUCLEOTIDE SEQUENCE</scope>
    <source>
        <strain evidence="13">ChiBcec2-3848</strain>
    </source>
</reference>
<dbReference type="FunFam" id="3.90.700.10:FF:000002">
    <property type="entry name" value="L-aspartate oxidase"/>
    <property type="match status" value="1"/>
</dbReference>
<gene>
    <name evidence="13" type="ORF">H9753_02820</name>
</gene>
<comment type="cofactor">
    <cofactor evidence="1">
        <name>FAD</name>
        <dbReference type="ChEBI" id="CHEBI:57692"/>
    </cofactor>
</comment>
<organism evidence="13 14">
    <name type="scientific">Candidatus Blautia merdavium</name>
    <dbReference type="NCBI Taxonomy" id="2838494"/>
    <lineage>
        <taxon>Bacteria</taxon>
        <taxon>Bacillati</taxon>
        <taxon>Bacillota</taxon>
        <taxon>Clostridia</taxon>
        <taxon>Lachnospirales</taxon>
        <taxon>Lachnospiraceae</taxon>
        <taxon>Blautia</taxon>
    </lineage>
</organism>
<dbReference type="SUPFAM" id="SSF51905">
    <property type="entry name" value="FAD/NAD(P)-binding domain"/>
    <property type="match status" value="1"/>
</dbReference>
<dbReference type="Gene3D" id="3.90.700.10">
    <property type="entry name" value="Succinate dehydrogenase/fumarate reductase flavoprotein, catalytic domain"/>
    <property type="match status" value="1"/>
</dbReference>
<evidence type="ECO:0000256" key="1">
    <source>
        <dbReference type="ARBA" id="ARBA00001974"/>
    </source>
</evidence>
<dbReference type="PANTHER" id="PTHR42716">
    <property type="entry name" value="L-ASPARTATE OXIDASE"/>
    <property type="match status" value="1"/>
</dbReference>
<dbReference type="InterPro" id="IPR005288">
    <property type="entry name" value="NadB"/>
</dbReference>
<dbReference type="GO" id="GO:0034628">
    <property type="term" value="P:'de novo' NAD+ biosynthetic process from L-aspartate"/>
    <property type="evidence" value="ECO:0007669"/>
    <property type="project" value="TreeGrafter"/>
</dbReference>
<evidence type="ECO:0000256" key="9">
    <source>
        <dbReference type="ARBA" id="ARBA00023002"/>
    </source>
</evidence>
<accession>A0A9D2PMG8</accession>
<dbReference type="NCBIfam" id="NF004820">
    <property type="entry name" value="PRK06175.1"/>
    <property type="match status" value="1"/>
</dbReference>
<dbReference type="GO" id="GO:0008734">
    <property type="term" value="F:L-aspartate oxidase activity"/>
    <property type="evidence" value="ECO:0007669"/>
    <property type="project" value="UniProtKB-EC"/>
</dbReference>
<comment type="catalytic activity">
    <reaction evidence="11">
        <text>L-aspartate + O2 = iminosuccinate + H2O2</text>
        <dbReference type="Rhea" id="RHEA:25876"/>
        <dbReference type="ChEBI" id="CHEBI:15379"/>
        <dbReference type="ChEBI" id="CHEBI:16240"/>
        <dbReference type="ChEBI" id="CHEBI:29991"/>
        <dbReference type="ChEBI" id="CHEBI:77875"/>
        <dbReference type="EC" id="1.4.3.16"/>
    </reaction>
    <physiologicalReaction direction="left-to-right" evidence="11">
        <dbReference type="Rhea" id="RHEA:25877"/>
    </physiologicalReaction>
</comment>
<comment type="pathway">
    <text evidence="2">Cofactor biosynthesis; NAD(+) biosynthesis; iminoaspartate from L-aspartate (oxidase route): step 1/1.</text>
</comment>
<comment type="similarity">
    <text evidence="3">Belongs to the FAD-dependent oxidoreductase 2 family. NadB subfamily.</text>
</comment>
<evidence type="ECO:0000256" key="3">
    <source>
        <dbReference type="ARBA" id="ARBA00008562"/>
    </source>
</evidence>